<proteinExistence type="predicted"/>
<dbReference type="InterPro" id="IPR012657">
    <property type="entry name" value="23S_rRNA-intervening_sequence"/>
</dbReference>
<dbReference type="PIRSF" id="PIRSF035652">
    <property type="entry name" value="CHP02436"/>
    <property type="match status" value="1"/>
</dbReference>
<evidence type="ECO:0000313" key="2">
    <source>
        <dbReference type="Proteomes" id="UP000064893"/>
    </source>
</evidence>
<dbReference type="Pfam" id="PF05635">
    <property type="entry name" value="23S_rRNA_IVP"/>
    <property type="match status" value="1"/>
</dbReference>
<keyword evidence="2" id="KW-1185">Reference proteome</keyword>
<dbReference type="SUPFAM" id="SSF158446">
    <property type="entry name" value="IVS-encoded protein-like"/>
    <property type="match status" value="1"/>
</dbReference>
<dbReference type="Gene3D" id="1.20.1440.60">
    <property type="entry name" value="23S rRNA-intervening sequence"/>
    <property type="match status" value="1"/>
</dbReference>
<dbReference type="KEGG" id="blq:L21SP5_03451"/>
<dbReference type="EMBL" id="CP013118">
    <property type="protein sequence ID" value="ALO17062.1"/>
    <property type="molecule type" value="Genomic_DNA"/>
</dbReference>
<protein>
    <submittedName>
        <fullName evidence="1">Four helix bundle protein</fullName>
    </submittedName>
</protein>
<dbReference type="OrthoDB" id="285993at2"/>
<dbReference type="NCBIfam" id="TIGR02436">
    <property type="entry name" value="four helix bundle protein"/>
    <property type="match status" value="1"/>
</dbReference>
<evidence type="ECO:0000313" key="1">
    <source>
        <dbReference type="EMBL" id="ALO17062.1"/>
    </source>
</evidence>
<dbReference type="Proteomes" id="UP000064893">
    <property type="component" value="Chromosome"/>
</dbReference>
<name>A0A0S2I3Z8_9BACT</name>
<reference evidence="1 2" key="1">
    <citation type="submission" date="2015-11" db="EMBL/GenBank/DDBJ databases">
        <title>Description and complete genome sequence of a novel strain predominating in hypersaline microbial mats and representing a new family of the Bacteriodetes phylum.</title>
        <authorList>
            <person name="Spring S."/>
            <person name="Bunk B."/>
            <person name="Sproer C."/>
            <person name="Klenk H.-P."/>
        </authorList>
    </citation>
    <scope>NUCLEOTIDE SEQUENCE [LARGE SCALE GENOMIC DNA]</scope>
    <source>
        <strain evidence="1 2">L21-Spi-D4</strain>
    </source>
</reference>
<gene>
    <name evidence="1" type="ORF">L21SP5_03451</name>
</gene>
<accession>A0A0S2I3Z8</accession>
<dbReference type="PANTHER" id="PTHR38471:SF2">
    <property type="entry name" value="FOUR HELIX BUNDLE PROTEIN"/>
    <property type="match status" value="1"/>
</dbReference>
<dbReference type="InterPro" id="IPR036583">
    <property type="entry name" value="23S_rRNA_IVS_sf"/>
</dbReference>
<dbReference type="AlphaFoldDB" id="A0A0S2I3Z8"/>
<sequence length="125" mass="14384">MKELSNWVQYKIGTRDRLKVFALTILEISEVLPKSTRANVINYQLTKSGTSIYANYRAALRGRSKKEFYSKLCIAVEEADETEMWLELLLSANISNKDIVKDAHKNSIEIVKVLANMRKRMEGKD</sequence>
<dbReference type="RefSeq" id="WP_057954391.1">
    <property type="nucleotide sequence ID" value="NZ_CP013118.1"/>
</dbReference>
<dbReference type="STRING" id="1307839.L21SP5_03451"/>
<organism evidence="1 2">
    <name type="scientific">Salinivirga cyanobacteriivorans</name>
    <dbReference type="NCBI Taxonomy" id="1307839"/>
    <lineage>
        <taxon>Bacteria</taxon>
        <taxon>Pseudomonadati</taxon>
        <taxon>Bacteroidota</taxon>
        <taxon>Bacteroidia</taxon>
        <taxon>Bacteroidales</taxon>
        <taxon>Salinivirgaceae</taxon>
        <taxon>Salinivirga</taxon>
    </lineage>
</organism>
<dbReference type="PANTHER" id="PTHR38471">
    <property type="entry name" value="FOUR HELIX BUNDLE PROTEIN"/>
    <property type="match status" value="1"/>
</dbReference>